<comment type="caution">
    <text evidence="1">The sequence shown here is derived from an EMBL/GenBank/DDBJ whole genome shotgun (WGS) entry which is preliminary data.</text>
</comment>
<sequence>MEKTGVTGSVVNELEVRERNYEHRLRAVKNLKKMKQIECTWIRVSVQLMSDGCIIARYTPVNKKRIKSRIQ</sequence>
<protein>
    <submittedName>
        <fullName evidence="1">Uncharacterized protein</fullName>
    </submittedName>
</protein>
<dbReference type="PATRIC" id="fig|253.9.peg.1692"/>
<evidence type="ECO:0000313" key="1">
    <source>
        <dbReference type="EMBL" id="KPE49754.1"/>
    </source>
</evidence>
<proteinExistence type="predicted"/>
<dbReference type="EMBL" id="LJOD01000015">
    <property type="protein sequence ID" value="KPE49754.1"/>
    <property type="molecule type" value="Genomic_DNA"/>
</dbReference>
<dbReference type="Proteomes" id="UP000037953">
    <property type="component" value="Unassembled WGS sequence"/>
</dbReference>
<dbReference type="AlphaFoldDB" id="A0A0N0IUN7"/>
<evidence type="ECO:0000313" key="2">
    <source>
        <dbReference type="Proteomes" id="UP000037953"/>
    </source>
</evidence>
<organism evidence="1 2">
    <name type="scientific">Chryseobacterium indologenes</name>
    <name type="common">Flavobacterium indologenes</name>
    <dbReference type="NCBI Taxonomy" id="253"/>
    <lineage>
        <taxon>Bacteria</taxon>
        <taxon>Pseudomonadati</taxon>
        <taxon>Bacteroidota</taxon>
        <taxon>Flavobacteriia</taxon>
        <taxon>Flavobacteriales</taxon>
        <taxon>Weeksellaceae</taxon>
        <taxon>Chryseobacterium group</taxon>
        <taxon>Chryseobacterium</taxon>
    </lineage>
</organism>
<name>A0A0N0IUN7_CHRID</name>
<reference evidence="2" key="2">
    <citation type="submission" date="2015-09" db="EMBL/GenBank/DDBJ databases">
        <title>Draft genome sequence of a multidrug-resistant Chryseobacterium indologenes isolate from Malaysia.</title>
        <authorList>
            <person name="Yu C.Y."/>
            <person name="Ang G.Y."/>
            <person name="Chan K.-G."/>
        </authorList>
    </citation>
    <scope>NUCLEOTIDE SEQUENCE [LARGE SCALE GENOMIC DNA]</scope>
    <source>
        <strain evidence="2">CI_885</strain>
    </source>
</reference>
<accession>A0A0N0IUN7</accession>
<gene>
    <name evidence="1" type="ORF">AOB46_18685</name>
</gene>
<reference evidence="1 2" key="1">
    <citation type="journal article" date="2015" name="Genom Data">
        <title>Draft genome sequence of a multidrug-resistant Chryseobacterium indologenes isolate from Malaysia.</title>
        <authorList>
            <person name="Yu C.Y."/>
            <person name="Ang G.Y."/>
            <person name="Cheng H.J."/>
            <person name="Cheong Y.M."/>
            <person name="Yin W.F."/>
            <person name="Chan K.G."/>
        </authorList>
    </citation>
    <scope>NUCLEOTIDE SEQUENCE [LARGE SCALE GENOMIC DNA]</scope>
    <source>
        <strain evidence="1 2">CI_885</strain>
    </source>
</reference>